<comment type="caution">
    <text evidence="1">The sequence shown here is derived from an EMBL/GenBank/DDBJ whole genome shotgun (WGS) entry which is preliminary data.</text>
</comment>
<dbReference type="InterPro" id="IPR025345">
    <property type="entry name" value="DUF4249"/>
</dbReference>
<organism evidence="1 2">
    <name type="scientific">Candidatus Cryptobacteroides faecavium</name>
    <dbReference type="NCBI Taxonomy" id="2840762"/>
    <lineage>
        <taxon>Bacteria</taxon>
        <taxon>Pseudomonadati</taxon>
        <taxon>Bacteroidota</taxon>
        <taxon>Bacteroidia</taxon>
        <taxon>Bacteroidales</taxon>
        <taxon>Candidatus Cryptobacteroides</taxon>
    </lineage>
</organism>
<dbReference type="EMBL" id="JADIMB010000001">
    <property type="protein sequence ID" value="MBO8470217.1"/>
    <property type="molecule type" value="Genomic_DNA"/>
</dbReference>
<gene>
    <name evidence="1" type="ORF">IAB82_00280</name>
</gene>
<reference evidence="1" key="1">
    <citation type="submission" date="2020-10" db="EMBL/GenBank/DDBJ databases">
        <authorList>
            <person name="Gilroy R."/>
        </authorList>
    </citation>
    <scope>NUCLEOTIDE SEQUENCE</scope>
    <source>
        <strain evidence="1">B2-22910</strain>
    </source>
</reference>
<dbReference type="AlphaFoldDB" id="A0A9D9ID76"/>
<protein>
    <submittedName>
        <fullName evidence="1">DUF4249 family protein</fullName>
    </submittedName>
</protein>
<reference evidence="1" key="2">
    <citation type="journal article" date="2021" name="PeerJ">
        <title>Extensive microbial diversity within the chicken gut microbiome revealed by metagenomics and culture.</title>
        <authorList>
            <person name="Gilroy R."/>
            <person name="Ravi A."/>
            <person name="Getino M."/>
            <person name="Pursley I."/>
            <person name="Horton D.L."/>
            <person name="Alikhan N.F."/>
            <person name="Baker D."/>
            <person name="Gharbi K."/>
            <person name="Hall N."/>
            <person name="Watson M."/>
            <person name="Adriaenssens E.M."/>
            <person name="Foster-Nyarko E."/>
            <person name="Jarju S."/>
            <person name="Secka A."/>
            <person name="Antonio M."/>
            <person name="Oren A."/>
            <person name="Chaudhuri R.R."/>
            <person name="La Ragione R."/>
            <person name="Hildebrand F."/>
            <person name="Pallen M.J."/>
        </authorList>
    </citation>
    <scope>NUCLEOTIDE SEQUENCE</scope>
    <source>
        <strain evidence="1">B2-22910</strain>
    </source>
</reference>
<proteinExistence type="predicted"/>
<accession>A0A9D9ID76</accession>
<name>A0A9D9ID76_9BACT</name>
<evidence type="ECO:0000313" key="2">
    <source>
        <dbReference type="Proteomes" id="UP000823603"/>
    </source>
</evidence>
<dbReference type="Pfam" id="PF14054">
    <property type="entry name" value="DUF4249"/>
    <property type="match status" value="1"/>
</dbReference>
<evidence type="ECO:0000313" key="1">
    <source>
        <dbReference type="EMBL" id="MBO8470217.1"/>
    </source>
</evidence>
<dbReference type="Proteomes" id="UP000823603">
    <property type="component" value="Unassembled WGS sequence"/>
</dbReference>
<sequence length="346" mass="38204">MKISPCIIILALLCTSCNYSFDLKGLDGKGKIYVTCISRGTDTTVFDVRTTVSISDVPDRPLPVTSSRASLTVNGSGAELLRSDGSVPGVAEGSFYTLDRFSSGDVLEFRASVDGLDDVSARTQVPGSFPEVSVDAGLEMYEPDDYSESLRLTVKFMDDPSEEDFYGIIVKSRVSYDTGGNLDPADLPFKDYESYPYVILPDDNDESSSKERVLHVDYDLRNSFEGSVSDVQLILWDDVGFNGGTASLDLFLNHEPDYYFTFQGARVECRTEYRLLLLKLSPEAYYAAKACYIYMHNSYGDIGLSSPAFIYSNVIGGIGYFGAIHQSESDWIANPGEMVENQPYIQ</sequence>